<dbReference type="InterPro" id="IPR016024">
    <property type="entry name" value="ARM-type_fold"/>
</dbReference>
<evidence type="ECO:0000256" key="1">
    <source>
        <dbReference type="ARBA" id="ARBA00006854"/>
    </source>
</evidence>
<feature type="compositionally biased region" description="Polar residues" evidence="2">
    <location>
        <begin position="25"/>
        <end position="43"/>
    </location>
</feature>
<dbReference type="PANTHER" id="PTHR22100">
    <property type="entry name" value="WINGS APART-LIKE PROTEIN HOMOLOG"/>
    <property type="match status" value="1"/>
</dbReference>
<accession>A0ABP0V773</accession>
<comment type="similarity">
    <text evidence="1">Belongs to the WAPL family.</text>
</comment>
<evidence type="ECO:0000313" key="4">
    <source>
        <dbReference type="EMBL" id="CAK9237576.1"/>
    </source>
</evidence>
<dbReference type="InterPro" id="IPR022771">
    <property type="entry name" value="WAPL_C"/>
</dbReference>
<reference evidence="4" key="1">
    <citation type="submission" date="2024-02" db="EMBL/GenBank/DDBJ databases">
        <authorList>
            <consortium name="ELIXIR-Norway"/>
            <consortium name="Elixir Norway"/>
        </authorList>
    </citation>
    <scope>NUCLEOTIDE SEQUENCE</scope>
</reference>
<dbReference type="Proteomes" id="UP001497512">
    <property type="component" value="Chromosome 9"/>
</dbReference>
<feature type="domain" description="Wings apart-like protein C-terminal" evidence="3">
    <location>
        <begin position="173"/>
        <end position="371"/>
    </location>
</feature>
<feature type="compositionally biased region" description="Basic residues" evidence="2">
    <location>
        <begin position="1"/>
        <end position="14"/>
    </location>
</feature>
<protein>
    <recommendedName>
        <fullName evidence="3">Wings apart-like protein C-terminal domain-containing protein</fullName>
    </recommendedName>
</protein>
<evidence type="ECO:0000259" key="3">
    <source>
        <dbReference type="Pfam" id="PF07814"/>
    </source>
</evidence>
<name>A0ABP0V773_9BRYO</name>
<dbReference type="EMBL" id="OZ019901">
    <property type="protein sequence ID" value="CAK9237576.1"/>
    <property type="molecule type" value="Genomic_DNA"/>
</dbReference>
<dbReference type="InterPro" id="IPR039874">
    <property type="entry name" value="WAPL"/>
</dbReference>
<gene>
    <name evidence="4" type="ORF">CSSPTR1EN2_LOCUS23772</name>
</gene>
<evidence type="ECO:0000256" key="2">
    <source>
        <dbReference type="SAM" id="MobiDB-lite"/>
    </source>
</evidence>
<feature type="compositionally biased region" description="Low complexity" evidence="2">
    <location>
        <begin position="46"/>
        <end position="55"/>
    </location>
</feature>
<evidence type="ECO:0000313" key="5">
    <source>
        <dbReference type="Proteomes" id="UP001497512"/>
    </source>
</evidence>
<sequence length="386" mass="41564">MIVRTYQRRNRIGRRLSDGGGGDRTSASQQEDSSRPPWSSSYQEAFPSSLFPSSSQESGWWQSDHGNRALLSSGSAGAQEGVGANLVRPRSLTWTYQKKPHEDLIENSTMDTHSMIDAEGRFSHEIEGGAARIESLMLNGDFTSSKSLRHRCNWSQTVMSTGISGGATTPATSTLLEAQESGEMMEHMDEANFALDGLRPEQPLQIQRASLQSLLSLCGSIQCRHILRTHSLVKPLLDAVVALPTDDSPLALAAAAVLYFLALDGQNEELFDSTGCVQFLMRLLGSSLPQPPKKSLFSNGNKLAGLGARMKTGNAGMAALDQGGAAVVAEVHKLFARAEKTDNSQDEGCGYLLGQELTAKWLALLTLEKACLSTVVLEGACLHPLS</sequence>
<dbReference type="InterPro" id="IPR011989">
    <property type="entry name" value="ARM-like"/>
</dbReference>
<feature type="region of interest" description="Disordered" evidence="2">
    <location>
        <begin position="1"/>
        <end position="62"/>
    </location>
</feature>
<proteinExistence type="inferred from homology"/>
<dbReference type="Pfam" id="PF07814">
    <property type="entry name" value="WAPL"/>
    <property type="match status" value="1"/>
</dbReference>
<organism evidence="4 5">
    <name type="scientific">Sphagnum troendelagicum</name>
    <dbReference type="NCBI Taxonomy" id="128251"/>
    <lineage>
        <taxon>Eukaryota</taxon>
        <taxon>Viridiplantae</taxon>
        <taxon>Streptophyta</taxon>
        <taxon>Embryophyta</taxon>
        <taxon>Bryophyta</taxon>
        <taxon>Sphagnophytina</taxon>
        <taxon>Sphagnopsida</taxon>
        <taxon>Sphagnales</taxon>
        <taxon>Sphagnaceae</taxon>
        <taxon>Sphagnum</taxon>
    </lineage>
</organism>
<dbReference type="PANTHER" id="PTHR22100:SF13">
    <property type="entry name" value="WINGS APART-LIKE PROTEIN HOMOLOG"/>
    <property type="match status" value="1"/>
</dbReference>
<dbReference type="Gene3D" id="1.25.10.10">
    <property type="entry name" value="Leucine-rich Repeat Variant"/>
    <property type="match status" value="1"/>
</dbReference>
<keyword evidence="5" id="KW-1185">Reference proteome</keyword>
<dbReference type="SUPFAM" id="SSF48371">
    <property type="entry name" value="ARM repeat"/>
    <property type="match status" value="1"/>
</dbReference>